<evidence type="ECO:0000256" key="6">
    <source>
        <dbReference type="ARBA" id="ARBA00023163"/>
    </source>
</evidence>
<dbReference type="GO" id="GO:0005507">
    <property type="term" value="F:copper ion binding"/>
    <property type="evidence" value="ECO:0007669"/>
    <property type="project" value="InterPro"/>
</dbReference>
<dbReference type="AlphaFoldDB" id="F2RZW5"/>
<evidence type="ECO:0000256" key="8">
    <source>
        <dbReference type="SAM" id="MobiDB-lite"/>
    </source>
</evidence>
<feature type="compositionally biased region" description="Low complexity" evidence="8">
    <location>
        <begin position="403"/>
        <end position="417"/>
    </location>
</feature>
<dbReference type="InterPro" id="IPR001083">
    <property type="entry name" value="Cu_fist_DNA-bd_dom"/>
</dbReference>
<dbReference type="InterPro" id="IPR051763">
    <property type="entry name" value="Copper_Homeo_Regul"/>
</dbReference>
<reference evidence="11" key="1">
    <citation type="journal article" date="2012" name="MBio">
        <title>Comparative genome analysis of Trichophyton rubrum and related dermatophytes reveals candidate genes involved in infection.</title>
        <authorList>
            <person name="Martinez D.A."/>
            <person name="Oliver B.G."/>
            <person name="Graeser Y."/>
            <person name="Goldberg J.M."/>
            <person name="Li W."/>
            <person name="Martinez-Rossi N.M."/>
            <person name="Monod M."/>
            <person name="Shelest E."/>
            <person name="Barton R.C."/>
            <person name="Birch E."/>
            <person name="Brakhage A.A."/>
            <person name="Chen Z."/>
            <person name="Gurr S.J."/>
            <person name="Heiman D."/>
            <person name="Heitman J."/>
            <person name="Kosti I."/>
            <person name="Rossi A."/>
            <person name="Saif S."/>
            <person name="Samalova M."/>
            <person name="Saunders C.W."/>
            <person name="Shea T."/>
            <person name="Summerbell R.C."/>
            <person name="Xu J."/>
            <person name="Young S."/>
            <person name="Zeng Q."/>
            <person name="Birren B.W."/>
            <person name="Cuomo C.A."/>
            <person name="White T.C."/>
        </authorList>
    </citation>
    <scope>NUCLEOTIDE SEQUENCE [LARGE SCALE GENOMIC DNA]</scope>
    <source>
        <strain evidence="11">CBS 112818</strain>
    </source>
</reference>
<dbReference type="SMART" id="SM00412">
    <property type="entry name" value="Cu_FIST"/>
    <property type="match status" value="1"/>
</dbReference>
<dbReference type="InterPro" id="IPR036395">
    <property type="entry name" value="Cu_fist_DNA-bd_dom_sf"/>
</dbReference>
<comment type="subcellular location">
    <subcellularLocation>
        <location evidence="1">Nucleus</location>
    </subcellularLocation>
</comment>
<dbReference type="Proteomes" id="UP000009172">
    <property type="component" value="Unassembled WGS sequence"/>
</dbReference>
<evidence type="ECO:0000256" key="4">
    <source>
        <dbReference type="ARBA" id="ARBA00023008"/>
    </source>
</evidence>
<keyword evidence="11" id="KW-1185">Reference proteome</keyword>
<dbReference type="GO" id="GO:0000978">
    <property type="term" value="F:RNA polymerase II cis-regulatory region sequence-specific DNA binding"/>
    <property type="evidence" value="ECO:0007669"/>
    <property type="project" value="TreeGrafter"/>
</dbReference>
<keyword evidence="3" id="KW-0862">Zinc</keyword>
<dbReference type="PANTHER" id="PTHR28088">
    <property type="entry name" value="TRANSCRIPTIONAL ACTIVATOR HAA1-RELATED"/>
    <property type="match status" value="1"/>
</dbReference>
<dbReference type="SMART" id="SM01090">
    <property type="entry name" value="Copper-fist"/>
    <property type="match status" value="1"/>
</dbReference>
<keyword evidence="7" id="KW-0539">Nucleus</keyword>
<evidence type="ECO:0000313" key="10">
    <source>
        <dbReference type="EMBL" id="EGD96795.1"/>
    </source>
</evidence>
<dbReference type="GO" id="GO:0000981">
    <property type="term" value="F:DNA-binding transcription factor activity, RNA polymerase II-specific"/>
    <property type="evidence" value="ECO:0007669"/>
    <property type="project" value="TreeGrafter"/>
</dbReference>
<dbReference type="GO" id="GO:0005634">
    <property type="term" value="C:nucleus"/>
    <property type="evidence" value="ECO:0007669"/>
    <property type="project" value="UniProtKB-SubCell"/>
</dbReference>
<evidence type="ECO:0000256" key="1">
    <source>
        <dbReference type="ARBA" id="ARBA00004123"/>
    </source>
</evidence>
<dbReference type="Pfam" id="PF00649">
    <property type="entry name" value="Copper-fist"/>
    <property type="match status" value="1"/>
</dbReference>
<sequence length="503" mass="53480">MLIDGEKWACDACIRGHRVSTCNHSDRPLSHINKKGRPVSQCPHCRGLRKARTSHAKCECGEKPHSKADCPLNGTAADGQKPAGGRKHCCCGHGGRCTCASKRDSNLETVPETGPVAARRSTVSGVKRPHITTSKKQKDASKRAHPYPLPRSRTIHGTADLAHLSMDHLNEGYGSQGVSSYPDLVTSAPRPVRRVKSENGSPVTEVSDMKAQLSLDIPYQHFPDQMGLSMPILDYPQQSPGLYYPSDIDFGFEAAISNGPSIDWSTFDLPYGSDAYTATYSQPASYASYDYNTTTFGHPGLARSSSGDTSDADELLPIVGTGSEAGMYHLGSTPSSQLDLPAQVAMSQTYKPAAIEPVLHAANDTVDVNSARAPVSAPVSASAAGEATPLPAELGHHYHHHQQQQTHTQTQTQAQAQAYPASGSHSSFVDASNAPMIIPPTAYTSAGAKRAALGFGFLPYHDVPGLHLRATTSTTSSAAATTGSNMDSVKTPPRLLGLHFHSV</sequence>
<dbReference type="PROSITE" id="PS50073">
    <property type="entry name" value="COPPER_FIST_2"/>
    <property type="match status" value="1"/>
</dbReference>
<dbReference type="GO" id="GO:0045944">
    <property type="term" value="P:positive regulation of transcription by RNA polymerase II"/>
    <property type="evidence" value="ECO:0007669"/>
    <property type="project" value="TreeGrafter"/>
</dbReference>
<evidence type="ECO:0000256" key="5">
    <source>
        <dbReference type="ARBA" id="ARBA00023015"/>
    </source>
</evidence>
<dbReference type="GO" id="GO:0006878">
    <property type="term" value="P:intracellular copper ion homeostasis"/>
    <property type="evidence" value="ECO:0007669"/>
    <property type="project" value="TreeGrafter"/>
</dbReference>
<evidence type="ECO:0000256" key="3">
    <source>
        <dbReference type="ARBA" id="ARBA00022833"/>
    </source>
</evidence>
<evidence type="ECO:0000256" key="7">
    <source>
        <dbReference type="ARBA" id="ARBA00023242"/>
    </source>
</evidence>
<dbReference type="OrthoDB" id="5600085at2759"/>
<keyword evidence="4" id="KW-0186">Copper</keyword>
<keyword evidence="5" id="KW-0805">Transcription regulation</keyword>
<gene>
    <name evidence="10" type="ORF">TESG_04226</name>
</gene>
<dbReference type="Gene3D" id="3.90.430.10">
    <property type="entry name" value="Copper fist DNA-binding domain"/>
    <property type="match status" value="1"/>
</dbReference>
<proteinExistence type="predicted"/>
<evidence type="ECO:0000256" key="2">
    <source>
        <dbReference type="ARBA" id="ARBA00022723"/>
    </source>
</evidence>
<dbReference type="EMBL" id="GG698497">
    <property type="protein sequence ID" value="EGD96795.1"/>
    <property type="molecule type" value="Genomic_DNA"/>
</dbReference>
<dbReference type="FunFam" id="3.90.430.10:FF:000001">
    <property type="entry name" value="Copper fist DNA-binding protein"/>
    <property type="match status" value="1"/>
</dbReference>
<dbReference type="PANTHER" id="PTHR28088:SF5">
    <property type="entry name" value="TRANSCRIPTIONAL ACTIVATOR HAA1-RELATED"/>
    <property type="match status" value="1"/>
</dbReference>
<keyword evidence="6" id="KW-0804">Transcription</keyword>
<evidence type="ECO:0000313" key="11">
    <source>
        <dbReference type="Proteomes" id="UP000009172"/>
    </source>
</evidence>
<accession>F2RZW5</accession>
<feature type="domain" description="Copper-fist" evidence="9">
    <location>
        <begin position="1"/>
        <end position="39"/>
    </location>
</feature>
<name>F2RZW5_TRIT1</name>
<dbReference type="PRINTS" id="PR00617">
    <property type="entry name" value="COPPERFIST"/>
</dbReference>
<protein>
    <recommendedName>
        <fullName evidence="9">Copper-fist domain-containing protein</fullName>
    </recommendedName>
</protein>
<dbReference type="HOGENOM" id="CLU_022327_0_0_1"/>
<organism evidence="10 11">
    <name type="scientific">Trichophyton tonsurans (strain CBS 112818)</name>
    <name type="common">Scalp ringworm fungus</name>
    <dbReference type="NCBI Taxonomy" id="647933"/>
    <lineage>
        <taxon>Eukaryota</taxon>
        <taxon>Fungi</taxon>
        <taxon>Dikarya</taxon>
        <taxon>Ascomycota</taxon>
        <taxon>Pezizomycotina</taxon>
        <taxon>Eurotiomycetes</taxon>
        <taxon>Eurotiomycetidae</taxon>
        <taxon>Onygenales</taxon>
        <taxon>Arthrodermataceae</taxon>
        <taxon>Trichophyton</taxon>
    </lineage>
</organism>
<dbReference type="GO" id="GO:0006879">
    <property type="term" value="P:intracellular iron ion homeostasis"/>
    <property type="evidence" value="ECO:0007669"/>
    <property type="project" value="TreeGrafter"/>
</dbReference>
<dbReference type="SUPFAM" id="SSF57879">
    <property type="entry name" value="Zinc domain conserved in yeast copper-regulated transcription factors"/>
    <property type="match status" value="1"/>
</dbReference>
<feature type="region of interest" description="Disordered" evidence="8">
    <location>
        <begin position="120"/>
        <end position="153"/>
    </location>
</feature>
<feature type="region of interest" description="Disordered" evidence="8">
    <location>
        <begin position="397"/>
        <end position="417"/>
    </location>
</feature>
<evidence type="ECO:0000259" key="9">
    <source>
        <dbReference type="PROSITE" id="PS50073"/>
    </source>
</evidence>
<keyword evidence="2" id="KW-0479">Metal-binding</keyword>